<dbReference type="AlphaFoldDB" id="A0A344LVW8"/>
<evidence type="ECO:0000313" key="1">
    <source>
        <dbReference type="EMBL" id="AXB58060.1"/>
    </source>
</evidence>
<organism evidence="1 2">
    <name type="scientific">Flavobacterium fluviale</name>
    <dbReference type="NCBI Taxonomy" id="2249356"/>
    <lineage>
        <taxon>Bacteria</taxon>
        <taxon>Pseudomonadati</taxon>
        <taxon>Bacteroidota</taxon>
        <taxon>Flavobacteriia</taxon>
        <taxon>Flavobacteriales</taxon>
        <taxon>Flavobacteriaceae</taxon>
        <taxon>Flavobacterium</taxon>
    </lineage>
</organism>
<dbReference type="EMBL" id="CP030261">
    <property type="protein sequence ID" value="AXB58060.1"/>
    <property type="molecule type" value="Genomic_DNA"/>
</dbReference>
<proteinExistence type="predicted"/>
<accession>A0A344LVW8</accession>
<sequence>MNQKKNSDLLKVIGTPMEYSDDKYLVYVELYKTTKTLKKIISKHCEITSEMEFGYICEVTMQGIPEIVRSLALKNHAVYQIVRLSKVL</sequence>
<name>A0A344LVW8_9FLAO</name>
<reference evidence="1 2" key="1">
    <citation type="submission" date="2018-06" db="EMBL/GenBank/DDBJ databases">
        <title>Genome sequencing of Flavobacterium.</title>
        <authorList>
            <person name="Baek M.-G."/>
            <person name="Yi H."/>
        </authorList>
    </citation>
    <scope>NUCLEOTIDE SEQUENCE [LARGE SCALE GENOMIC DNA]</scope>
    <source>
        <strain evidence="1 2">HYN0086</strain>
    </source>
</reference>
<dbReference type="KEGG" id="ffl:HYN86_16250"/>
<protein>
    <submittedName>
        <fullName evidence="1">Uncharacterized protein</fullName>
    </submittedName>
</protein>
<dbReference type="OrthoDB" id="1364489at2"/>
<dbReference type="RefSeq" id="WP_113678989.1">
    <property type="nucleotide sequence ID" value="NZ_CP030261.1"/>
</dbReference>
<evidence type="ECO:0000313" key="2">
    <source>
        <dbReference type="Proteomes" id="UP000251561"/>
    </source>
</evidence>
<dbReference type="Proteomes" id="UP000251561">
    <property type="component" value="Chromosome"/>
</dbReference>
<gene>
    <name evidence="1" type="ORF">HYN86_16250</name>
</gene>
<keyword evidence="2" id="KW-1185">Reference proteome</keyword>